<reference evidence="2 3" key="1">
    <citation type="submission" date="2017-11" db="EMBL/GenBank/DDBJ databases">
        <title>Complete genome of a free-living desiccation-tolerant cyanobacterium and its photosynthetic adaptation to extreme terrestrial habitat.</title>
        <authorList>
            <person name="Shang J."/>
        </authorList>
    </citation>
    <scope>NUCLEOTIDE SEQUENCE [LARGE SCALE GENOMIC DNA]</scope>
    <source>
        <strain evidence="2 3">CCNUN1</strain>
        <plasmid evidence="3">pnfsy08</plasmid>
    </source>
</reference>
<feature type="compositionally biased region" description="Basic and acidic residues" evidence="1">
    <location>
        <begin position="125"/>
        <end position="150"/>
    </location>
</feature>
<geneLocation type="plasmid" evidence="3">
    <name>pnfsy08</name>
</geneLocation>
<dbReference type="Proteomes" id="UP000232003">
    <property type="component" value="Plasmid pNFSY08"/>
</dbReference>
<dbReference type="RefSeq" id="WP_208766885.1">
    <property type="nucleotide sequence ID" value="NZ_CAWNNC010000009.1"/>
</dbReference>
<dbReference type="AlphaFoldDB" id="A0A2K8TBB7"/>
<keyword evidence="3" id="KW-1185">Reference proteome</keyword>
<sequence>MTATITKPKLKKAAASKPQSPYKRLHVIIPIEDMLWASQQKPSVTQLWQECWTADPYGSRWMPLTSTLGYSTFISAKKILSESGLFIFKPDKSIQDGRETVKWMVQNLHGSRMKEFWEKANSVSRELDAEKREPNAEISDKDAGCEEIRASYKASISGESQSEKEFQETSRTTQEQFTNSSKEFVNCVSDTLTENSREEETAHAPLGVASPQIVESVSEKEKDLPVATDCTTLALVDAAPSQSASLFAENQVSGLETIFPHEGTCSAASVAQNEKSLNSAMSAAGVAIANQTQEQVEQNNSASLLVENSVSGVEVKAVDEGSAASVLNSEKWSHEAIVARSNLRPERMQKLKIAANSGQNPGFDFLQECWNDDPALQIVIKKLLVKFPQWGIAIVDGVLLDWEG</sequence>
<name>A0A2K8TBB7_9NOSO</name>
<feature type="compositionally biased region" description="Polar residues" evidence="1">
    <location>
        <begin position="169"/>
        <end position="178"/>
    </location>
</feature>
<evidence type="ECO:0000313" key="2">
    <source>
        <dbReference type="EMBL" id="AUB44987.1"/>
    </source>
</evidence>
<keyword evidence="2" id="KW-0614">Plasmid</keyword>
<evidence type="ECO:0000256" key="1">
    <source>
        <dbReference type="SAM" id="MobiDB-lite"/>
    </source>
</evidence>
<feature type="region of interest" description="Disordered" evidence="1">
    <location>
        <begin position="124"/>
        <end position="178"/>
    </location>
</feature>
<gene>
    <name evidence="2" type="ORF">COO91_11244</name>
</gene>
<proteinExistence type="predicted"/>
<evidence type="ECO:0000313" key="3">
    <source>
        <dbReference type="Proteomes" id="UP000232003"/>
    </source>
</evidence>
<protein>
    <submittedName>
        <fullName evidence="2">Methyl-accepting chemotaxis protein</fullName>
    </submittedName>
</protein>
<accession>A0A2K8TBB7</accession>
<dbReference type="KEGG" id="nfl:COO91_11244"/>
<organism evidence="2 3">
    <name type="scientific">Nostoc flagelliforme CCNUN1</name>
    <dbReference type="NCBI Taxonomy" id="2038116"/>
    <lineage>
        <taxon>Bacteria</taxon>
        <taxon>Bacillati</taxon>
        <taxon>Cyanobacteriota</taxon>
        <taxon>Cyanophyceae</taxon>
        <taxon>Nostocales</taxon>
        <taxon>Nostocaceae</taxon>
        <taxon>Nostoc</taxon>
    </lineage>
</organism>
<dbReference type="EMBL" id="CP024793">
    <property type="protein sequence ID" value="AUB44987.1"/>
    <property type="molecule type" value="Genomic_DNA"/>
</dbReference>